<dbReference type="SUPFAM" id="SSF52540">
    <property type="entry name" value="P-loop containing nucleoside triphosphate hydrolases"/>
    <property type="match status" value="2"/>
</dbReference>
<sequence length="1030" mass="112949">MKSVYKVAFISLKSCLVNLPEALNRTLSSNNVAAQDVVAVLSFDGSKQAYAGWTGHGSKDGSTIEIDPAFAKNIGVSEGTELKVDLRMQPREAEVVWVEPVTADDWEIMELHASFLELNLLNQIRAVSLEHPLTVYLSAHTTASVIVRKIEPELKEDERFAKISTNAEVVVSPKTRGLSGPGSLRAPSASSNKPSSRTDSHKRPRSVFLRAAPDASTKLKGFNVFLPADLRSVFEVAKYLEIQEVLPPTLRRRAQAVEAIAPALPPRDKSTEAEVKQATKIVVRAHLRDDVPENHILLSPEVFKTLDLDTGSRLKINLAPEPKKLSKLTYHRILTQSKRKEIKFGGNKDADLLETLKNQISSLGEGPVTHGLRINDFLISLQSPGDWSPIPSIDKLSITKGEDVVKSTLERARLSSLSLKGVETVAMKVQKICQRFGGVLLHGSRGSGKSSIASMCAKCLEERYNHVVIADCSKLSEERVSTVKEALNRWFSEAAWYEPSVIMIDDLDRLCPAEVEHADSTRARQLAEIFLSILRQFTSRHAISILATCQAKEALHSLLVTSHVFDETISLKPPAKTARGEIAQSLVDAEQGSKVDWLEIANMTDGYLAGDLKFLTERAKHEGLMREMVESPEAETNFLQTVDYEKAISGFTPASLRGIKLQKSSVEWKDIGGLVETRRILLETLEWPTRYAPIFANCPLRLRSGLLLYGYPGCGKTLLASAVASECGLNFIAVKGPEILNKYIGASEKSVRDLFDRAQAAKPCVLFFDEFDSIAPKRGHDSTGVTDRVVNQMLTQMDGAEGLEGVYVLAATSRPDLIDPALLRPGRLDKSLLCNMPAREDRCAILAALSRKMHVASEVDLDRLAARTEGFSGADLQAVLYNAHLEAIHDVLSRTESEMSASQTLEDGESNKKEVTTFTRFRLGESVKNRIGATVETSAEKAAISARIEAILANTGKGQSSNQVVEAPTERVIEISWANLEKSLGSTKPSISAAERQRLDRVYHDFVDGRSPDGLPDGQVAPGEQRATLA</sequence>
<dbReference type="Proteomes" id="UP000013776">
    <property type="component" value="Unassembled WGS sequence"/>
</dbReference>
<evidence type="ECO:0000256" key="13">
    <source>
        <dbReference type="ARBA" id="ARBA00032509"/>
    </source>
</evidence>
<reference evidence="20 21" key="1">
    <citation type="journal article" date="2013" name="MBio">
        <title>Genome sequencing of the plant pathogen Taphrina deformans, the causal agent of peach leaf curl.</title>
        <authorList>
            <person name="Cisse O.H."/>
            <person name="Almeida J.M.G.C.F."/>
            <person name="Fonseca A."/>
            <person name="Kumar A.A."/>
            <person name="Salojaervi J."/>
            <person name="Overmyer K."/>
            <person name="Hauser P.M."/>
            <person name="Pagni M."/>
        </authorList>
    </citation>
    <scope>NUCLEOTIDE SEQUENCE [LARGE SCALE GENOMIC DNA]</scope>
    <source>
        <strain evidence="21">PYCC 5710 / ATCC 11124 / CBS 356.35 / IMI 108563 / JCM 9778 / NBRC 8474</strain>
    </source>
</reference>
<evidence type="ECO:0000313" key="20">
    <source>
        <dbReference type="EMBL" id="CCG80832.1"/>
    </source>
</evidence>
<keyword evidence="3" id="KW-0813">Transport</keyword>
<evidence type="ECO:0000256" key="4">
    <source>
        <dbReference type="ARBA" id="ARBA00022490"/>
    </source>
</evidence>
<proteinExistence type="inferred from homology"/>
<dbReference type="InterPro" id="IPR003960">
    <property type="entry name" value="ATPase_AAA_CS"/>
</dbReference>
<dbReference type="Gene3D" id="3.40.50.300">
    <property type="entry name" value="P-loop containing nucleotide triphosphate hydrolases"/>
    <property type="match status" value="2"/>
</dbReference>
<dbReference type="GO" id="GO:0005778">
    <property type="term" value="C:peroxisomal membrane"/>
    <property type="evidence" value="ECO:0007669"/>
    <property type="project" value="UniProtKB-SubCell"/>
</dbReference>
<dbReference type="Pfam" id="PF09262">
    <property type="entry name" value="PEX-1N"/>
    <property type="match status" value="1"/>
</dbReference>
<evidence type="ECO:0000256" key="5">
    <source>
        <dbReference type="ARBA" id="ARBA00022593"/>
    </source>
</evidence>
<dbReference type="AlphaFoldDB" id="R4X6M9"/>
<keyword evidence="9" id="KW-0067">ATP-binding</keyword>
<evidence type="ECO:0000313" key="21">
    <source>
        <dbReference type="Proteomes" id="UP000013776"/>
    </source>
</evidence>
<keyword evidence="5" id="KW-0962">Peroxisome biogenesis</keyword>
<comment type="caution">
    <text evidence="20">The sequence shown here is derived from an EMBL/GenBank/DDBJ whole genome shotgun (WGS) entry which is preliminary data.</text>
</comment>
<dbReference type="Gene3D" id="3.10.330.10">
    <property type="match status" value="1"/>
</dbReference>
<dbReference type="STRING" id="1097556.R4X6M9"/>
<dbReference type="InterPro" id="IPR003593">
    <property type="entry name" value="AAA+_ATPase"/>
</dbReference>
<dbReference type="InterPro" id="IPR003959">
    <property type="entry name" value="ATPase_AAA_core"/>
</dbReference>
<dbReference type="PANTHER" id="PTHR23077">
    <property type="entry name" value="AAA-FAMILY ATPASE"/>
    <property type="match status" value="1"/>
</dbReference>
<dbReference type="eggNOG" id="KOG0735">
    <property type="taxonomic scope" value="Eukaryota"/>
</dbReference>
<evidence type="ECO:0000256" key="3">
    <source>
        <dbReference type="ARBA" id="ARBA00022448"/>
    </source>
</evidence>
<protein>
    <recommendedName>
        <fullName evidence="14">Peroxisomal ATPase PEX1</fullName>
    </recommendedName>
    <alternativeName>
        <fullName evidence="13">Peroxin-1</fullName>
    </alternativeName>
</protein>
<comment type="catalytic activity">
    <reaction evidence="16">
        <text>ATP + H2O = ADP + phosphate + H(+)</text>
        <dbReference type="Rhea" id="RHEA:13065"/>
        <dbReference type="ChEBI" id="CHEBI:15377"/>
        <dbReference type="ChEBI" id="CHEBI:15378"/>
        <dbReference type="ChEBI" id="CHEBI:30616"/>
        <dbReference type="ChEBI" id="CHEBI:43474"/>
        <dbReference type="ChEBI" id="CHEBI:456216"/>
    </reaction>
    <physiologicalReaction direction="left-to-right" evidence="16">
        <dbReference type="Rhea" id="RHEA:13066"/>
    </physiologicalReaction>
</comment>
<keyword evidence="7" id="KW-0547">Nucleotide-binding</keyword>
<evidence type="ECO:0000256" key="17">
    <source>
        <dbReference type="ARBA" id="ARBA00064205"/>
    </source>
</evidence>
<dbReference type="Gene3D" id="2.40.40.20">
    <property type="match status" value="1"/>
</dbReference>
<evidence type="ECO:0000256" key="15">
    <source>
        <dbReference type="ARBA" id="ARBA00046271"/>
    </source>
</evidence>
<dbReference type="SUPFAM" id="SSF50692">
    <property type="entry name" value="ADC-like"/>
    <property type="match status" value="1"/>
</dbReference>
<dbReference type="CDD" id="cd00009">
    <property type="entry name" value="AAA"/>
    <property type="match status" value="1"/>
</dbReference>
<feature type="region of interest" description="Disordered" evidence="18">
    <location>
        <begin position="1007"/>
        <end position="1030"/>
    </location>
</feature>
<evidence type="ECO:0000256" key="14">
    <source>
        <dbReference type="ARBA" id="ARBA00034532"/>
    </source>
</evidence>
<evidence type="ECO:0000256" key="9">
    <source>
        <dbReference type="ARBA" id="ARBA00022840"/>
    </source>
</evidence>
<evidence type="ECO:0000256" key="1">
    <source>
        <dbReference type="ARBA" id="ARBA00004514"/>
    </source>
</evidence>
<gene>
    <name evidence="20" type="ORF">TAPDE_000470</name>
</gene>
<keyword evidence="4" id="KW-0963">Cytoplasm</keyword>
<evidence type="ECO:0000256" key="8">
    <source>
        <dbReference type="ARBA" id="ARBA00022801"/>
    </source>
</evidence>
<comment type="similarity">
    <text evidence="2">Belongs to the AAA ATPase family.</text>
</comment>
<evidence type="ECO:0000256" key="18">
    <source>
        <dbReference type="SAM" id="MobiDB-lite"/>
    </source>
</evidence>
<dbReference type="GO" id="GO:0005829">
    <property type="term" value="C:cytosol"/>
    <property type="evidence" value="ECO:0007669"/>
    <property type="project" value="UniProtKB-SubCell"/>
</dbReference>
<dbReference type="VEuPathDB" id="FungiDB:TAPDE_000470"/>
<dbReference type="Pfam" id="PF17862">
    <property type="entry name" value="AAA_lid_3"/>
    <property type="match status" value="1"/>
</dbReference>
<evidence type="ECO:0000256" key="12">
    <source>
        <dbReference type="ARBA" id="ARBA00023140"/>
    </source>
</evidence>
<evidence type="ECO:0000256" key="10">
    <source>
        <dbReference type="ARBA" id="ARBA00022927"/>
    </source>
</evidence>
<dbReference type="PANTHER" id="PTHR23077:SF12">
    <property type="entry name" value="PEROXISOMAL ATPASE PEX1"/>
    <property type="match status" value="1"/>
</dbReference>
<comment type="subunit">
    <text evidence="17">Interacts with PEX6; forming the PEX1-PEX6 AAA ATPase complex, which is composed of a heterohexamer formed by a trimer of PEX1-PEX6 dimers.</text>
</comment>
<dbReference type="GO" id="GO:0016887">
    <property type="term" value="F:ATP hydrolysis activity"/>
    <property type="evidence" value="ECO:0007669"/>
    <property type="project" value="InterPro"/>
</dbReference>
<dbReference type="PROSITE" id="PS00674">
    <property type="entry name" value="AAA"/>
    <property type="match status" value="1"/>
</dbReference>
<dbReference type="Pfam" id="PF00004">
    <property type="entry name" value="AAA"/>
    <property type="match status" value="2"/>
</dbReference>
<evidence type="ECO:0000256" key="11">
    <source>
        <dbReference type="ARBA" id="ARBA00023136"/>
    </source>
</evidence>
<dbReference type="Gene3D" id="1.10.8.60">
    <property type="match status" value="2"/>
</dbReference>
<evidence type="ECO:0000259" key="19">
    <source>
        <dbReference type="SMART" id="SM00382"/>
    </source>
</evidence>
<dbReference type="InterPro" id="IPR009010">
    <property type="entry name" value="Asp_de-COase-like_dom_sf"/>
</dbReference>
<feature type="domain" description="AAA+ ATPase" evidence="19">
    <location>
        <begin position="702"/>
        <end position="837"/>
    </location>
</feature>
<evidence type="ECO:0000256" key="7">
    <source>
        <dbReference type="ARBA" id="ARBA00022741"/>
    </source>
</evidence>
<feature type="region of interest" description="Disordered" evidence="18">
    <location>
        <begin position="173"/>
        <end position="207"/>
    </location>
</feature>
<keyword evidence="11" id="KW-0472">Membrane</keyword>
<dbReference type="InterPro" id="IPR027417">
    <property type="entry name" value="P-loop_NTPase"/>
</dbReference>
<feature type="domain" description="AAA+ ATPase" evidence="19">
    <location>
        <begin position="435"/>
        <end position="575"/>
    </location>
</feature>
<evidence type="ECO:0000256" key="6">
    <source>
        <dbReference type="ARBA" id="ARBA00022737"/>
    </source>
</evidence>
<dbReference type="InterPro" id="IPR015342">
    <property type="entry name" value="PEX1-N_C-lobe"/>
</dbReference>
<dbReference type="GO" id="GO:0005524">
    <property type="term" value="F:ATP binding"/>
    <property type="evidence" value="ECO:0007669"/>
    <property type="project" value="UniProtKB-KW"/>
</dbReference>
<name>R4X6M9_TAPDE</name>
<keyword evidence="21" id="KW-1185">Reference proteome</keyword>
<dbReference type="CDD" id="cd19526">
    <property type="entry name" value="RecA-like_PEX1_r2"/>
    <property type="match status" value="1"/>
</dbReference>
<accession>R4X6M9</accession>
<keyword evidence="12" id="KW-0576">Peroxisome</keyword>
<dbReference type="FunFam" id="1.10.8.60:FF:000105">
    <property type="entry name" value="PeRoXisome assembly factor"/>
    <property type="match status" value="1"/>
</dbReference>
<dbReference type="InterPro" id="IPR050168">
    <property type="entry name" value="AAA_ATPase_domain"/>
</dbReference>
<evidence type="ECO:0000256" key="16">
    <source>
        <dbReference type="ARBA" id="ARBA00048778"/>
    </source>
</evidence>
<dbReference type="SMART" id="SM00382">
    <property type="entry name" value="AAA"/>
    <property type="match status" value="2"/>
</dbReference>
<keyword evidence="6" id="KW-0677">Repeat</keyword>
<dbReference type="InterPro" id="IPR029067">
    <property type="entry name" value="CDC48_domain_2-like_sf"/>
</dbReference>
<dbReference type="OrthoDB" id="2187at2759"/>
<dbReference type="SUPFAM" id="SSF54585">
    <property type="entry name" value="Cdc48 domain 2-like"/>
    <property type="match status" value="1"/>
</dbReference>
<dbReference type="InterPro" id="IPR041569">
    <property type="entry name" value="AAA_lid_3"/>
</dbReference>
<keyword evidence="8" id="KW-0378">Hydrolase</keyword>
<organism evidence="20 21">
    <name type="scientific">Taphrina deformans (strain PYCC 5710 / ATCC 11124 / CBS 356.35 / IMI 108563 / JCM 9778 / NBRC 8474)</name>
    <name type="common">Peach leaf curl fungus</name>
    <name type="synonym">Lalaria deformans</name>
    <dbReference type="NCBI Taxonomy" id="1097556"/>
    <lineage>
        <taxon>Eukaryota</taxon>
        <taxon>Fungi</taxon>
        <taxon>Dikarya</taxon>
        <taxon>Ascomycota</taxon>
        <taxon>Taphrinomycotina</taxon>
        <taxon>Taphrinomycetes</taxon>
        <taxon>Taphrinales</taxon>
        <taxon>Taphrinaceae</taxon>
        <taxon>Taphrina</taxon>
    </lineage>
</organism>
<keyword evidence="10" id="KW-0653">Protein transport</keyword>
<comment type="subcellular location">
    <subcellularLocation>
        <location evidence="1">Cytoplasm</location>
        <location evidence="1">Cytosol</location>
    </subcellularLocation>
    <subcellularLocation>
        <location evidence="15">Peroxisome membrane</location>
    </subcellularLocation>
</comment>
<dbReference type="GO" id="GO:0016558">
    <property type="term" value="P:protein import into peroxisome matrix"/>
    <property type="evidence" value="ECO:0007669"/>
    <property type="project" value="TreeGrafter"/>
</dbReference>
<evidence type="ECO:0000256" key="2">
    <source>
        <dbReference type="ARBA" id="ARBA00006914"/>
    </source>
</evidence>
<dbReference type="EMBL" id="CAHR02000016">
    <property type="protein sequence ID" value="CCG80832.1"/>
    <property type="molecule type" value="Genomic_DNA"/>
</dbReference>
<dbReference type="FunFam" id="3.40.50.300:FF:000149">
    <property type="entry name" value="Nuclear valosin-containing protein-like"/>
    <property type="match status" value="1"/>
</dbReference>